<reference evidence="6 7" key="1">
    <citation type="submission" date="2014-02" db="EMBL/GenBank/DDBJ databases">
        <title>Genome sequence of Brachybacterium phenoliresistens strain W13A50.</title>
        <authorList>
            <person name="Wang X."/>
        </authorList>
    </citation>
    <scope>NUCLEOTIDE SEQUENCE [LARGE SCALE GENOMIC DNA]</scope>
    <source>
        <strain evidence="6 7">W13A50</strain>
    </source>
</reference>
<feature type="compositionally biased region" description="Pro residues" evidence="4">
    <location>
        <begin position="1"/>
        <end position="10"/>
    </location>
</feature>
<feature type="compositionally biased region" description="Low complexity" evidence="4">
    <location>
        <begin position="11"/>
        <end position="28"/>
    </location>
</feature>
<evidence type="ECO:0000313" key="6">
    <source>
        <dbReference type="EMBL" id="EWS81720.1"/>
    </source>
</evidence>
<comment type="caution">
    <text evidence="6">The sequence shown here is derived from an EMBL/GenBank/DDBJ whole genome shotgun (WGS) entry which is preliminary data.</text>
</comment>
<accession>Z9JTL2</accession>
<comment type="similarity">
    <text evidence="2">Belongs to the transketolase family.</text>
</comment>
<dbReference type="InterPro" id="IPR029061">
    <property type="entry name" value="THDP-binding"/>
</dbReference>
<dbReference type="InterPro" id="IPR005474">
    <property type="entry name" value="Transketolase_N"/>
</dbReference>
<dbReference type="RefSeq" id="WP_051486688.1">
    <property type="nucleotide sequence ID" value="NZ_KK069991.1"/>
</dbReference>
<dbReference type="SUPFAM" id="SSF52518">
    <property type="entry name" value="Thiamin diphosphate-binding fold (THDP-binding)"/>
    <property type="match status" value="1"/>
</dbReference>
<keyword evidence="3" id="KW-0786">Thiamine pyrophosphate</keyword>
<protein>
    <submittedName>
        <fullName evidence="6">Transketolase</fullName>
    </submittedName>
</protein>
<gene>
    <name evidence="6" type="ORF">BF93_16295</name>
</gene>
<keyword evidence="7" id="KW-1185">Reference proteome</keyword>
<dbReference type="eggNOG" id="COG3959">
    <property type="taxonomic scope" value="Bacteria"/>
</dbReference>
<dbReference type="HOGENOM" id="CLU_009227_4_1_11"/>
<name>Z9JTL2_9MICO</name>
<evidence type="ECO:0000313" key="7">
    <source>
        <dbReference type="Proteomes" id="UP000023067"/>
    </source>
</evidence>
<dbReference type="EMBL" id="JDYK01000006">
    <property type="protein sequence ID" value="EWS81720.1"/>
    <property type="molecule type" value="Genomic_DNA"/>
</dbReference>
<feature type="region of interest" description="Disordered" evidence="4">
    <location>
        <begin position="1"/>
        <end position="34"/>
    </location>
</feature>
<dbReference type="Pfam" id="PF00456">
    <property type="entry name" value="Transketolase_N"/>
    <property type="match status" value="1"/>
</dbReference>
<comment type="cofactor">
    <cofactor evidence="1">
        <name>thiamine diphosphate</name>
        <dbReference type="ChEBI" id="CHEBI:58937"/>
    </cofactor>
</comment>
<dbReference type="STRING" id="396014.BF93_16295"/>
<dbReference type="PANTHER" id="PTHR47514">
    <property type="entry name" value="TRANSKETOLASE N-TERMINAL SECTION-RELATED"/>
    <property type="match status" value="1"/>
</dbReference>
<feature type="domain" description="Transketolase N-terminal" evidence="5">
    <location>
        <begin position="45"/>
        <end position="304"/>
    </location>
</feature>
<evidence type="ECO:0000256" key="1">
    <source>
        <dbReference type="ARBA" id="ARBA00001964"/>
    </source>
</evidence>
<sequence length="321" mass="35125">MSTPQTPPVPEASAGPPAPQAASAPASARDTALDPERIARIQEAAYRIRRNSLIQAEVQGQGYIGQALDIADVLAVLFTDQLRLDPLDPESEDRDRFQLSIGHYALALYAALTEAKFFPLEELETYATDDSRFPMSSMRTYTPGVEISGGSLGHGLGIANGVAMGLKRKGSDRFVYNLLSDGELGEGSTWEAAAVAGHHRLDNLIAIVDFNDQQADGKSTDMLSMEPVTDKFEAFGWIARRCDGNDVAAVLAALIELREIQGPRPRVLIADTRLGKGVDFLEDREKLHFMRVEKEEWARAHETLKQSHEALVASPQKDDAR</sequence>
<dbReference type="PANTHER" id="PTHR47514:SF1">
    <property type="entry name" value="TRANSKETOLASE N-TERMINAL SECTION-RELATED"/>
    <property type="match status" value="1"/>
</dbReference>
<dbReference type="Gene3D" id="3.40.50.970">
    <property type="match status" value="1"/>
</dbReference>
<evidence type="ECO:0000256" key="2">
    <source>
        <dbReference type="ARBA" id="ARBA00007131"/>
    </source>
</evidence>
<evidence type="ECO:0000256" key="3">
    <source>
        <dbReference type="ARBA" id="ARBA00023052"/>
    </source>
</evidence>
<dbReference type="AlphaFoldDB" id="Z9JTL2"/>
<proteinExistence type="inferred from homology"/>
<organism evidence="6 7">
    <name type="scientific">Brachybacterium phenoliresistens</name>
    <dbReference type="NCBI Taxonomy" id="396014"/>
    <lineage>
        <taxon>Bacteria</taxon>
        <taxon>Bacillati</taxon>
        <taxon>Actinomycetota</taxon>
        <taxon>Actinomycetes</taxon>
        <taxon>Micrococcales</taxon>
        <taxon>Dermabacteraceae</taxon>
        <taxon>Brachybacterium</taxon>
    </lineage>
</organism>
<evidence type="ECO:0000259" key="5">
    <source>
        <dbReference type="Pfam" id="PF00456"/>
    </source>
</evidence>
<dbReference type="CDD" id="cd02012">
    <property type="entry name" value="TPP_TK"/>
    <property type="match status" value="1"/>
</dbReference>
<dbReference type="GO" id="GO:0000287">
    <property type="term" value="F:magnesium ion binding"/>
    <property type="evidence" value="ECO:0007669"/>
    <property type="project" value="UniProtKB-ARBA"/>
</dbReference>
<evidence type="ECO:0000256" key="4">
    <source>
        <dbReference type="SAM" id="MobiDB-lite"/>
    </source>
</evidence>
<dbReference type="OrthoDB" id="9759664at2"/>
<dbReference type="Proteomes" id="UP000023067">
    <property type="component" value="Unassembled WGS sequence"/>
</dbReference>
<dbReference type="PATRIC" id="fig|396014.3.peg.1604"/>